<dbReference type="Gene3D" id="3.40.50.410">
    <property type="entry name" value="von Willebrand factor, type A domain"/>
    <property type="match status" value="1"/>
</dbReference>
<feature type="domain" description="VWFA" evidence="2">
    <location>
        <begin position="389"/>
        <end position="563"/>
    </location>
</feature>
<evidence type="ECO:0000313" key="4">
    <source>
        <dbReference type="Proteomes" id="UP000827892"/>
    </source>
</evidence>
<dbReference type="PROSITE" id="PS50234">
    <property type="entry name" value="VWFA"/>
    <property type="match status" value="1"/>
</dbReference>
<dbReference type="AlphaFoldDB" id="A0AAE9DJJ5"/>
<dbReference type="EMBL" id="CP090892">
    <property type="protein sequence ID" value="ULU04906.1"/>
    <property type="molecule type" value="Genomic_DNA"/>
</dbReference>
<gene>
    <name evidence="3" type="ORF">L3Y34_017570</name>
</gene>
<organism evidence="3 4">
    <name type="scientific">Caenorhabditis briggsae</name>
    <dbReference type="NCBI Taxonomy" id="6238"/>
    <lineage>
        <taxon>Eukaryota</taxon>
        <taxon>Metazoa</taxon>
        <taxon>Ecdysozoa</taxon>
        <taxon>Nematoda</taxon>
        <taxon>Chromadorea</taxon>
        <taxon>Rhabditida</taxon>
        <taxon>Rhabditina</taxon>
        <taxon>Rhabditomorpha</taxon>
        <taxon>Rhabditoidea</taxon>
        <taxon>Rhabditidae</taxon>
        <taxon>Peloderinae</taxon>
        <taxon>Caenorhabditis</taxon>
    </lineage>
</organism>
<keyword evidence="1" id="KW-0472">Membrane</keyword>
<accession>A0AAE9DJJ5</accession>
<dbReference type="PANTHER" id="PTHR22588:SF19">
    <property type="entry name" value="VWFA DOMAIN-CONTAINING PROTEIN"/>
    <property type="match status" value="1"/>
</dbReference>
<dbReference type="SUPFAM" id="SSF53300">
    <property type="entry name" value="vWA-like"/>
    <property type="match status" value="1"/>
</dbReference>
<dbReference type="SMART" id="SM00327">
    <property type="entry name" value="VWA"/>
    <property type="match status" value="1"/>
</dbReference>
<evidence type="ECO:0000256" key="1">
    <source>
        <dbReference type="SAM" id="Phobius"/>
    </source>
</evidence>
<proteinExistence type="predicted"/>
<dbReference type="PANTHER" id="PTHR22588">
    <property type="entry name" value="VWFA DOMAIN-CONTAINING PROTEIN"/>
    <property type="match status" value="1"/>
</dbReference>
<evidence type="ECO:0000313" key="3">
    <source>
        <dbReference type="EMBL" id="ULU04906.1"/>
    </source>
</evidence>
<name>A0AAE9DJJ5_CAEBR</name>
<dbReference type="InterPro" id="IPR002035">
    <property type="entry name" value="VWF_A"/>
</dbReference>
<reference evidence="3 4" key="1">
    <citation type="submission" date="2022-05" db="EMBL/GenBank/DDBJ databases">
        <title>Chromosome-level reference genomes for two strains of Caenorhabditis briggsae: an improved platform for comparative genomics.</title>
        <authorList>
            <person name="Stevens L."/>
            <person name="Andersen E.C."/>
        </authorList>
    </citation>
    <scope>NUCLEOTIDE SEQUENCE [LARGE SCALE GENOMIC DNA]</scope>
    <source>
        <strain evidence="3">QX1410_ONT</strain>
        <tissue evidence="3">Whole-organism</tissue>
    </source>
</reference>
<keyword evidence="1" id="KW-1133">Transmembrane helix</keyword>
<dbReference type="InterPro" id="IPR036465">
    <property type="entry name" value="vWFA_dom_sf"/>
</dbReference>
<dbReference type="Pfam" id="PF00092">
    <property type="entry name" value="VWA"/>
    <property type="match status" value="1"/>
</dbReference>
<dbReference type="CDD" id="cd00198">
    <property type="entry name" value="vWFA"/>
    <property type="match status" value="1"/>
</dbReference>
<sequence length="1029" mass="112234">MTQTETYDLQNQRMAASSGNGKIFGRFDPIHIALAVISVIFLILSIVFIILFATKHDTSTGFLATGFSDSKSSDVSSELKGLLNKKYTVNSFALDVQNKAVSAVFSLRDDVSTKDVQSVLSGSKLVTQLETTYGDKATAVCRQQPAVSIISTSLAPATSAPTNAPPVTGKYCNNNAITRDIVIVVDMNDLPKNDHSEKMNSLAAIRDSLTKGITFPQANVFLKAVVAGDVIDVTANNKWISDSVTLTADFNKLLAINNFNNQSSLIIADVFTKSFTTLKTGRQFVPGALFIVTDKLPSSDSKVNVNPRDSGIYIGYTGVRKNYIDKYNTLSDSIVTAESWTDLGKQDPFGTLVCSFYQLPAAPKAGFEFFNYPLGELDAGDTTKCQVLDIIIAFDISESLSRIILPKYVAFAERLVAQYKYKANDFTRVGVLTFNDQVTEKLTLVNGNDLAAVNAAIDSVQYVGGLTDVTKALKTAQQLFTTESDASRSKVLIVLSDAVPTVDTYTDEIQAGKQLSAMGVATFFIGYNHYSDDVKKELGQVTNPNYVFGDMSDASFNGVTTQILTTYPCPKPKCVTAYYAIEISEATDDYVVENLKDILLISNQAKTQQTGTESYQLITYNDIGNTQINPKGDASFDAFQKYVQALIDNPNQVAALRRGYTRLDNAIDDVTAELKNQATKNSRFSGNIIFMGQANDAVLNPSVPEAQKIALLQASAANLKAQTAGLIFVVDDSRDVTDFGDDLWSSVTTKNRIVQKADDVVAALKGTDYFQTWKALSCSLPARSTCYDTPLDVAVIIDLQKKDDYVFLNYITSLLSQFSSQDDTHISMLAYGARKTSVLSSLSAHSSADVQNFAVLYTDWSNGTYFMTTTTEAPTTTQKTKNIFTNDLYQVDQGMMNGVFSALGTQFGCGHYSDDGDRIFAPNLFIFASDNFGTYPAAVWNDFQTELHSRYGCWDCAGTPHFLFLSRNDAAAPGILGVTYKLTDTDLDIDATDDTSTQANINLFNTIVNSVCVAPLPTCFSYTSCTTYQ</sequence>
<protein>
    <recommendedName>
        <fullName evidence="2">VWFA domain-containing protein</fullName>
    </recommendedName>
</protein>
<feature type="transmembrane region" description="Helical" evidence="1">
    <location>
        <begin position="32"/>
        <end position="53"/>
    </location>
</feature>
<dbReference type="InterPro" id="IPR052229">
    <property type="entry name" value="Collagen-VI/PIF"/>
</dbReference>
<dbReference type="Proteomes" id="UP000827892">
    <property type="component" value="Chromosome II"/>
</dbReference>
<keyword evidence="1" id="KW-0812">Transmembrane</keyword>
<evidence type="ECO:0000259" key="2">
    <source>
        <dbReference type="PROSITE" id="PS50234"/>
    </source>
</evidence>